<proteinExistence type="predicted"/>
<dbReference type="Gene3D" id="3.40.50.720">
    <property type="entry name" value="NAD(P)-binding Rossmann-like Domain"/>
    <property type="match status" value="1"/>
</dbReference>
<dbReference type="InterPro" id="IPR013154">
    <property type="entry name" value="ADH-like_N"/>
</dbReference>
<organism evidence="2 3">
    <name type="scientific">Adineta steineri</name>
    <dbReference type="NCBI Taxonomy" id="433720"/>
    <lineage>
        <taxon>Eukaryota</taxon>
        <taxon>Metazoa</taxon>
        <taxon>Spiralia</taxon>
        <taxon>Gnathifera</taxon>
        <taxon>Rotifera</taxon>
        <taxon>Eurotatoria</taxon>
        <taxon>Bdelloidea</taxon>
        <taxon>Adinetida</taxon>
        <taxon>Adinetidae</taxon>
        <taxon>Adineta</taxon>
    </lineage>
</organism>
<comment type="caution">
    <text evidence="2">The sequence shown here is derived from an EMBL/GenBank/DDBJ whole genome shotgun (WGS) entry which is preliminary data.</text>
</comment>
<dbReference type="AlphaFoldDB" id="A0A820GE35"/>
<dbReference type="EMBL" id="CAJOAY010014292">
    <property type="protein sequence ID" value="CAF4276439.1"/>
    <property type="molecule type" value="Genomic_DNA"/>
</dbReference>
<dbReference type="PANTHER" id="PTHR11695:SF294">
    <property type="entry name" value="RETICULON-4-INTERACTING PROTEIN 1, MITOCHONDRIAL"/>
    <property type="match status" value="1"/>
</dbReference>
<feature type="non-terminal residue" evidence="2">
    <location>
        <position position="1"/>
    </location>
</feature>
<name>A0A820GE35_9BILA</name>
<dbReference type="Gene3D" id="3.90.180.10">
    <property type="entry name" value="Medium-chain alcohol dehydrogenases, catalytic domain"/>
    <property type="match status" value="1"/>
</dbReference>
<sequence>MPLVFLKRSVYTAIKSISEPIYSSPIPSTTTTTTTASGRMQAWIIYYYGNNQQFTISDSVQLPIILSPKDVLIKVSASSINQIDIRRREGYGGKLINAYQSMKAILQLGGSQVDKLEFPLILGRDFCGEIIRKGPNVTKFNIGDKVYGALNVTRQGSFAQYCAAGEDEICIKPNNISDEEAAALPLVSLTSWYAIQKFSGFNEQNALGKRALVIGASGGVGHIATQ</sequence>
<protein>
    <recommendedName>
        <fullName evidence="1">Alcohol dehydrogenase-like N-terminal domain-containing protein</fullName>
    </recommendedName>
</protein>
<evidence type="ECO:0000313" key="2">
    <source>
        <dbReference type="EMBL" id="CAF4276439.1"/>
    </source>
</evidence>
<dbReference type="Pfam" id="PF08240">
    <property type="entry name" value="ADH_N"/>
    <property type="match status" value="1"/>
</dbReference>
<gene>
    <name evidence="2" type="ORF">OKA104_LOCUS44945</name>
</gene>
<accession>A0A820GE35</accession>
<dbReference type="InterPro" id="IPR050700">
    <property type="entry name" value="YIM1/Zinc_Alcohol_DH_Fams"/>
</dbReference>
<dbReference type="Proteomes" id="UP000663881">
    <property type="component" value="Unassembled WGS sequence"/>
</dbReference>
<feature type="domain" description="Alcohol dehydrogenase-like N-terminal" evidence="1">
    <location>
        <begin position="68"/>
        <end position="170"/>
    </location>
</feature>
<dbReference type="InterPro" id="IPR011032">
    <property type="entry name" value="GroES-like_sf"/>
</dbReference>
<dbReference type="SUPFAM" id="SSF50129">
    <property type="entry name" value="GroES-like"/>
    <property type="match status" value="1"/>
</dbReference>
<evidence type="ECO:0000259" key="1">
    <source>
        <dbReference type="Pfam" id="PF08240"/>
    </source>
</evidence>
<dbReference type="PANTHER" id="PTHR11695">
    <property type="entry name" value="ALCOHOL DEHYDROGENASE RELATED"/>
    <property type="match status" value="1"/>
</dbReference>
<dbReference type="GO" id="GO:0005739">
    <property type="term" value="C:mitochondrion"/>
    <property type="evidence" value="ECO:0007669"/>
    <property type="project" value="TreeGrafter"/>
</dbReference>
<reference evidence="2" key="1">
    <citation type="submission" date="2021-02" db="EMBL/GenBank/DDBJ databases">
        <authorList>
            <person name="Nowell W R."/>
        </authorList>
    </citation>
    <scope>NUCLEOTIDE SEQUENCE</scope>
</reference>
<evidence type="ECO:0000313" key="3">
    <source>
        <dbReference type="Proteomes" id="UP000663881"/>
    </source>
</evidence>